<keyword evidence="3" id="KW-1185">Reference proteome</keyword>
<evidence type="ECO:0000256" key="1">
    <source>
        <dbReference type="SAM" id="MobiDB-lite"/>
    </source>
</evidence>
<evidence type="ECO:0000313" key="2">
    <source>
        <dbReference type="EMBL" id="CAB1419156.1"/>
    </source>
</evidence>
<dbReference type="EMBL" id="CADEAL010000369">
    <property type="protein sequence ID" value="CAB1419156.1"/>
    <property type="molecule type" value="Genomic_DNA"/>
</dbReference>
<dbReference type="AlphaFoldDB" id="A0A9N7TVB2"/>
<dbReference type="Proteomes" id="UP001153269">
    <property type="component" value="Unassembled WGS sequence"/>
</dbReference>
<evidence type="ECO:0000313" key="3">
    <source>
        <dbReference type="Proteomes" id="UP001153269"/>
    </source>
</evidence>
<comment type="caution">
    <text evidence="2">The sequence shown here is derived from an EMBL/GenBank/DDBJ whole genome shotgun (WGS) entry which is preliminary data.</text>
</comment>
<organism evidence="2 3">
    <name type="scientific">Pleuronectes platessa</name>
    <name type="common">European plaice</name>
    <dbReference type="NCBI Taxonomy" id="8262"/>
    <lineage>
        <taxon>Eukaryota</taxon>
        <taxon>Metazoa</taxon>
        <taxon>Chordata</taxon>
        <taxon>Craniata</taxon>
        <taxon>Vertebrata</taxon>
        <taxon>Euteleostomi</taxon>
        <taxon>Actinopterygii</taxon>
        <taxon>Neopterygii</taxon>
        <taxon>Teleostei</taxon>
        <taxon>Neoteleostei</taxon>
        <taxon>Acanthomorphata</taxon>
        <taxon>Carangaria</taxon>
        <taxon>Pleuronectiformes</taxon>
        <taxon>Pleuronectoidei</taxon>
        <taxon>Pleuronectidae</taxon>
        <taxon>Pleuronectes</taxon>
    </lineage>
</organism>
<accession>A0A9N7TVB2</accession>
<name>A0A9N7TVB2_PLEPL</name>
<protein>
    <submittedName>
        <fullName evidence="2">Uncharacterized protein</fullName>
    </submittedName>
</protein>
<proteinExistence type="predicted"/>
<gene>
    <name evidence="2" type="ORF">PLEPLA_LOCUS6984</name>
</gene>
<reference evidence="2" key="1">
    <citation type="submission" date="2020-03" db="EMBL/GenBank/DDBJ databases">
        <authorList>
            <person name="Weist P."/>
        </authorList>
    </citation>
    <scope>NUCLEOTIDE SEQUENCE</scope>
</reference>
<feature type="region of interest" description="Disordered" evidence="1">
    <location>
        <begin position="1"/>
        <end position="21"/>
    </location>
</feature>
<sequence length="124" mass="13722">MNPDAHGEPTEPHTEWRDERERERELLLLRGTWQNPGCGGRLDEEELSEVLAGSSSSYPPSPHFIRFSHGAPGERALIPVDVFVSEELDPSLLLLLESLTLQQTSSMYALYFGPGLSVVFTLGG</sequence>